<comment type="caution">
    <text evidence="1">The sequence shown here is derived from an EMBL/GenBank/DDBJ whole genome shotgun (WGS) entry which is preliminary data.</text>
</comment>
<dbReference type="OrthoDB" id="10529514at2759"/>
<dbReference type="AlphaFoldDB" id="A0A1W0W956"/>
<dbReference type="EMBL" id="MTYJ01000162">
    <property type="protein sequence ID" value="OQV11737.1"/>
    <property type="molecule type" value="Genomic_DNA"/>
</dbReference>
<accession>A0A1W0W956</accession>
<gene>
    <name evidence="1" type="ORF">BV898_13935</name>
</gene>
<reference evidence="2" key="1">
    <citation type="submission" date="2017-01" db="EMBL/GenBank/DDBJ databases">
        <title>Comparative genomics of anhydrobiosis in the tardigrade Hypsibius dujardini.</title>
        <authorList>
            <person name="Yoshida Y."/>
            <person name="Koutsovoulos G."/>
            <person name="Laetsch D."/>
            <person name="Stevens L."/>
            <person name="Kumar S."/>
            <person name="Horikawa D."/>
            <person name="Ishino K."/>
            <person name="Komine S."/>
            <person name="Tomita M."/>
            <person name="Blaxter M."/>
            <person name="Arakawa K."/>
        </authorList>
    </citation>
    <scope>NUCLEOTIDE SEQUENCE [LARGE SCALE GENOMIC DNA]</scope>
    <source>
        <strain evidence="2">Z151</strain>
    </source>
</reference>
<dbReference type="Proteomes" id="UP000192578">
    <property type="component" value="Unassembled WGS sequence"/>
</dbReference>
<sequence>MADPYKTKQNNRNLIGVFTEQISHHSSALPPKFVGFLRSLVSLIEHDKLPSDVISVLSSSLAGLPVRLQELTAAQARTEEPRARQRAHCALGQQICSIYITTVENSPSDASCELLATMLGSEAILLTSADLPAPLSRSSTAVSDQDDDADDDQAGLNFVTDVDWSRVPLRVNRPFFAQLFVMSDEVIGACQAFCERLTTSPERVENAAAQRMTLKFLMIALTNMTVDIPVDALERVSWFKRLSELMKNFYGTAADILLVP</sequence>
<organism evidence="1 2">
    <name type="scientific">Hypsibius exemplaris</name>
    <name type="common">Freshwater tardigrade</name>
    <dbReference type="NCBI Taxonomy" id="2072580"/>
    <lineage>
        <taxon>Eukaryota</taxon>
        <taxon>Metazoa</taxon>
        <taxon>Ecdysozoa</taxon>
        <taxon>Tardigrada</taxon>
        <taxon>Eutardigrada</taxon>
        <taxon>Parachela</taxon>
        <taxon>Hypsibioidea</taxon>
        <taxon>Hypsibiidae</taxon>
        <taxon>Hypsibius</taxon>
    </lineage>
</organism>
<protein>
    <submittedName>
        <fullName evidence="1">Uncharacterized protein</fullName>
    </submittedName>
</protein>
<proteinExistence type="predicted"/>
<evidence type="ECO:0000313" key="2">
    <source>
        <dbReference type="Proteomes" id="UP000192578"/>
    </source>
</evidence>
<name>A0A1W0W956_HYPEX</name>
<keyword evidence="2" id="KW-1185">Reference proteome</keyword>
<evidence type="ECO:0000313" key="1">
    <source>
        <dbReference type="EMBL" id="OQV11737.1"/>
    </source>
</evidence>